<keyword evidence="2" id="KW-1185">Reference proteome</keyword>
<sequence>MGLSKAKKLVLKLKEQGIKAELCIPRSHLHINNQGPKTEPQS</sequence>
<evidence type="ECO:0000313" key="1">
    <source>
        <dbReference type="EMBL" id="TDQ35416.1"/>
    </source>
</evidence>
<dbReference type="AlphaFoldDB" id="A0A4R6TVX2"/>
<accession>A0A4R6TVX2</accession>
<dbReference type="Proteomes" id="UP000295632">
    <property type="component" value="Unassembled WGS sequence"/>
</dbReference>
<protein>
    <submittedName>
        <fullName evidence="1">Uncharacterized protein</fullName>
    </submittedName>
</protein>
<name>A0A4R6TVX2_9BACI</name>
<evidence type="ECO:0000313" key="2">
    <source>
        <dbReference type="Proteomes" id="UP000295632"/>
    </source>
</evidence>
<proteinExistence type="predicted"/>
<dbReference type="EMBL" id="SNYJ01000021">
    <property type="protein sequence ID" value="TDQ35416.1"/>
    <property type="molecule type" value="Genomic_DNA"/>
</dbReference>
<gene>
    <name evidence="1" type="ORF">EV213_12133</name>
</gene>
<reference evidence="1 2" key="1">
    <citation type="submission" date="2019-03" db="EMBL/GenBank/DDBJ databases">
        <title>Genomic Encyclopedia of Type Strains, Phase IV (KMG-IV): sequencing the most valuable type-strain genomes for metagenomic binning, comparative biology and taxonomic classification.</title>
        <authorList>
            <person name="Goeker M."/>
        </authorList>
    </citation>
    <scope>NUCLEOTIDE SEQUENCE [LARGE SCALE GENOMIC DNA]</scope>
    <source>
        <strain evidence="1 2">DSM 28697</strain>
    </source>
</reference>
<organism evidence="1 2">
    <name type="scientific">Aureibacillus halotolerans</name>
    <dbReference type="NCBI Taxonomy" id="1508390"/>
    <lineage>
        <taxon>Bacteria</taxon>
        <taxon>Bacillati</taxon>
        <taxon>Bacillota</taxon>
        <taxon>Bacilli</taxon>
        <taxon>Bacillales</taxon>
        <taxon>Bacillaceae</taxon>
        <taxon>Aureibacillus</taxon>
    </lineage>
</organism>
<comment type="caution">
    <text evidence="1">The sequence shown here is derived from an EMBL/GenBank/DDBJ whole genome shotgun (WGS) entry which is preliminary data.</text>
</comment>